<dbReference type="Gene3D" id="4.10.240.10">
    <property type="entry name" value="Zn(2)-C6 fungal-type DNA-binding domain"/>
    <property type="match status" value="1"/>
</dbReference>
<name>A0A9P4J6N7_9PEZI</name>
<dbReference type="EMBL" id="ML996082">
    <property type="protein sequence ID" value="KAF2155706.1"/>
    <property type="molecule type" value="Genomic_DNA"/>
</dbReference>
<dbReference type="PROSITE" id="PS50048">
    <property type="entry name" value="ZN2_CY6_FUNGAL_2"/>
    <property type="match status" value="1"/>
</dbReference>
<evidence type="ECO:0000256" key="2">
    <source>
        <dbReference type="ARBA" id="ARBA00022723"/>
    </source>
</evidence>
<dbReference type="PANTHER" id="PTHR46910:SF3">
    <property type="entry name" value="HALOTOLERANCE PROTEIN 9-RELATED"/>
    <property type="match status" value="1"/>
</dbReference>
<proteinExistence type="predicted"/>
<reference evidence="7" key="1">
    <citation type="journal article" date="2020" name="Stud. Mycol.">
        <title>101 Dothideomycetes genomes: a test case for predicting lifestyles and emergence of pathogens.</title>
        <authorList>
            <person name="Haridas S."/>
            <person name="Albert R."/>
            <person name="Binder M."/>
            <person name="Bloem J."/>
            <person name="Labutti K."/>
            <person name="Salamov A."/>
            <person name="Andreopoulos B."/>
            <person name="Baker S."/>
            <person name="Barry K."/>
            <person name="Bills G."/>
            <person name="Bluhm B."/>
            <person name="Cannon C."/>
            <person name="Castanera R."/>
            <person name="Culley D."/>
            <person name="Daum C."/>
            <person name="Ezra D."/>
            <person name="Gonzalez J."/>
            <person name="Henrissat B."/>
            <person name="Kuo A."/>
            <person name="Liang C."/>
            <person name="Lipzen A."/>
            <person name="Lutzoni F."/>
            <person name="Magnuson J."/>
            <person name="Mondo S."/>
            <person name="Nolan M."/>
            <person name="Ohm R."/>
            <person name="Pangilinan J."/>
            <person name="Park H.-J."/>
            <person name="Ramirez L."/>
            <person name="Alfaro M."/>
            <person name="Sun H."/>
            <person name="Tritt A."/>
            <person name="Yoshinaga Y."/>
            <person name="Zwiers L.-H."/>
            <person name="Turgeon B."/>
            <person name="Goodwin S."/>
            <person name="Spatafora J."/>
            <person name="Crous P."/>
            <person name="Grigoriev I."/>
        </authorList>
    </citation>
    <scope>NUCLEOTIDE SEQUENCE</scope>
    <source>
        <strain evidence="7">CBS 260.36</strain>
    </source>
</reference>
<keyword evidence="4" id="KW-0539">Nucleus</keyword>
<gene>
    <name evidence="7" type="ORF">K461DRAFT_79638</name>
</gene>
<dbReference type="InterPro" id="IPR001138">
    <property type="entry name" value="Zn2Cys6_DnaBD"/>
</dbReference>
<keyword evidence="3" id="KW-0238">DNA-binding</keyword>
<evidence type="ECO:0000313" key="8">
    <source>
        <dbReference type="Proteomes" id="UP000799439"/>
    </source>
</evidence>
<sequence length="356" mass="38957">MAEMTPSDTNSPPNSALSRKNKLGYTRISVACAHCRRRKIRCVAADGDPEGRCSNCIKLKKDCIYTSVDANPNPSPSPNANADARSEPLKTGLSSQTPSAMSSRSPSGVEPDRYTSAEIETQGVPGVFPGGTPIGLPAHVGIMTTQGLVMPPNVTAHDAFQANRANMPEWQAHTLGMAQTEYQGQHYAVPWQNQGEQLRAFTPQGYARSPQELQYPYMNQAHAYATRPQQWAPQEHHATLHGQAGGVPQFAPEHHPMMYNEQYMQAQPTLASAPVVPSQYFAPGMNHGGEQLESQQPGWNVYQQVPSTAGQSSRHDSMATNWSRVHSNQGRVAGGDDDQQHPRATRRPKNPNEYPE</sequence>
<dbReference type="InterPro" id="IPR036864">
    <property type="entry name" value="Zn2-C6_fun-type_DNA-bd_sf"/>
</dbReference>
<protein>
    <recommendedName>
        <fullName evidence="6">Zn(2)-C6 fungal-type domain-containing protein</fullName>
    </recommendedName>
</protein>
<dbReference type="GO" id="GO:0000981">
    <property type="term" value="F:DNA-binding transcription factor activity, RNA polymerase II-specific"/>
    <property type="evidence" value="ECO:0007669"/>
    <property type="project" value="InterPro"/>
</dbReference>
<dbReference type="GO" id="GO:0005634">
    <property type="term" value="C:nucleus"/>
    <property type="evidence" value="ECO:0007669"/>
    <property type="project" value="UniProtKB-SubCell"/>
</dbReference>
<organism evidence="7 8">
    <name type="scientific">Myriangium duriaei CBS 260.36</name>
    <dbReference type="NCBI Taxonomy" id="1168546"/>
    <lineage>
        <taxon>Eukaryota</taxon>
        <taxon>Fungi</taxon>
        <taxon>Dikarya</taxon>
        <taxon>Ascomycota</taxon>
        <taxon>Pezizomycotina</taxon>
        <taxon>Dothideomycetes</taxon>
        <taxon>Dothideomycetidae</taxon>
        <taxon>Myriangiales</taxon>
        <taxon>Myriangiaceae</taxon>
        <taxon>Myriangium</taxon>
    </lineage>
</organism>
<feature type="compositionally biased region" description="Polar residues" evidence="5">
    <location>
        <begin position="92"/>
        <end position="106"/>
    </location>
</feature>
<dbReference type="CDD" id="cd00067">
    <property type="entry name" value="GAL4"/>
    <property type="match status" value="1"/>
</dbReference>
<feature type="region of interest" description="Disordered" evidence="5">
    <location>
        <begin position="1"/>
        <end position="20"/>
    </location>
</feature>
<evidence type="ECO:0000259" key="6">
    <source>
        <dbReference type="PROSITE" id="PS50048"/>
    </source>
</evidence>
<dbReference type="GO" id="GO:0003677">
    <property type="term" value="F:DNA binding"/>
    <property type="evidence" value="ECO:0007669"/>
    <property type="project" value="UniProtKB-KW"/>
</dbReference>
<keyword evidence="8" id="KW-1185">Reference proteome</keyword>
<evidence type="ECO:0000256" key="5">
    <source>
        <dbReference type="SAM" id="MobiDB-lite"/>
    </source>
</evidence>
<comment type="caution">
    <text evidence="7">The sequence shown here is derived from an EMBL/GenBank/DDBJ whole genome shotgun (WGS) entry which is preliminary data.</text>
</comment>
<feature type="domain" description="Zn(2)-C6 fungal-type" evidence="6">
    <location>
        <begin position="31"/>
        <end position="65"/>
    </location>
</feature>
<dbReference type="InterPro" id="IPR050987">
    <property type="entry name" value="AtrR-like"/>
</dbReference>
<dbReference type="Pfam" id="PF00172">
    <property type="entry name" value="Zn_clus"/>
    <property type="match status" value="1"/>
</dbReference>
<dbReference type="SMART" id="SM00066">
    <property type="entry name" value="GAL4"/>
    <property type="match status" value="1"/>
</dbReference>
<dbReference type="AlphaFoldDB" id="A0A9P4J6N7"/>
<feature type="compositionally biased region" description="Polar residues" evidence="5">
    <location>
        <begin position="1"/>
        <end position="18"/>
    </location>
</feature>
<dbReference type="Proteomes" id="UP000799439">
    <property type="component" value="Unassembled WGS sequence"/>
</dbReference>
<dbReference type="GO" id="GO:0008270">
    <property type="term" value="F:zinc ion binding"/>
    <property type="evidence" value="ECO:0007669"/>
    <property type="project" value="InterPro"/>
</dbReference>
<dbReference type="PANTHER" id="PTHR46910">
    <property type="entry name" value="TRANSCRIPTION FACTOR PDR1"/>
    <property type="match status" value="1"/>
</dbReference>
<dbReference type="SUPFAM" id="SSF57701">
    <property type="entry name" value="Zn2/Cys6 DNA-binding domain"/>
    <property type="match status" value="1"/>
</dbReference>
<comment type="subcellular location">
    <subcellularLocation>
        <location evidence="1">Nucleus</location>
    </subcellularLocation>
</comment>
<evidence type="ECO:0000313" key="7">
    <source>
        <dbReference type="EMBL" id="KAF2155706.1"/>
    </source>
</evidence>
<dbReference type="OrthoDB" id="4150019at2759"/>
<dbReference type="PROSITE" id="PS00463">
    <property type="entry name" value="ZN2_CY6_FUNGAL_1"/>
    <property type="match status" value="1"/>
</dbReference>
<evidence type="ECO:0000256" key="3">
    <source>
        <dbReference type="ARBA" id="ARBA00023125"/>
    </source>
</evidence>
<accession>A0A9P4J6N7</accession>
<evidence type="ECO:0000256" key="4">
    <source>
        <dbReference type="ARBA" id="ARBA00023242"/>
    </source>
</evidence>
<keyword evidence="2" id="KW-0479">Metal-binding</keyword>
<feature type="region of interest" description="Disordered" evidence="5">
    <location>
        <begin position="70"/>
        <end position="112"/>
    </location>
</feature>
<evidence type="ECO:0000256" key="1">
    <source>
        <dbReference type="ARBA" id="ARBA00004123"/>
    </source>
</evidence>
<feature type="compositionally biased region" description="Polar residues" evidence="5">
    <location>
        <begin position="305"/>
        <end position="330"/>
    </location>
</feature>
<feature type="region of interest" description="Disordered" evidence="5">
    <location>
        <begin position="305"/>
        <end position="356"/>
    </location>
</feature>